<keyword evidence="4 6" id="KW-0472">Membrane</keyword>
<feature type="compositionally biased region" description="Basic and acidic residues" evidence="5">
    <location>
        <begin position="304"/>
        <end position="318"/>
    </location>
</feature>
<evidence type="ECO:0000256" key="4">
    <source>
        <dbReference type="ARBA" id="ARBA00023136"/>
    </source>
</evidence>
<evidence type="ECO:0000313" key="9">
    <source>
        <dbReference type="Proteomes" id="UP000694551"/>
    </source>
</evidence>
<dbReference type="InterPro" id="IPR057282">
    <property type="entry name" value="RETREG1-3-like_RHD"/>
</dbReference>
<feature type="compositionally biased region" description="Acidic residues" evidence="5">
    <location>
        <begin position="232"/>
        <end position="242"/>
    </location>
</feature>
<accession>A0A8D0EKK3</accession>
<feature type="transmembrane region" description="Helical" evidence="6">
    <location>
        <begin position="168"/>
        <end position="187"/>
    </location>
</feature>
<protein>
    <recommendedName>
        <fullName evidence="7">RETREG1-3/ARL6IP-like N-terminal reticulon-homology domain-containing protein</fullName>
    </recommendedName>
</protein>
<keyword evidence="9" id="KW-1185">Reference proteome</keyword>
<keyword evidence="3 6" id="KW-1133">Transmembrane helix</keyword>
<feature type="compositionally biased region" description="Acidic residues" evidence="5">
    <location>
        <begin position="447"/>
        <end position="456"/>
    </location>
</feature>
<feature type="region of interest" description="Disordered" evidence="5">
    <location>
        <begin position="213"/>
        <end position="245"/>
    </location>
</feature>
<dbReference type="PANTHER" id="PTHR20952">
    <property type="entry name" value="ADP-RIBOSYLATION-LIKE FACTOR 6-INTERACTING PROTEIN"/>
    <property type="match status" value="1"/>
</dbReference>
<dbReference type="Proteomes" id="UP000694551">
    <property type="component" value="Unplaced"/>
</dbReference>
<dbReference type="InterPro" id="IPR052114">
    <property type="entry name" value="ER_autophagy_membrane_reg"/>
</dbReference>
<evidence type="ECO:0000313" key="8">
    <source>
        <dbReference type="Ensembl" id="ENSSOCP00000002059.1"/>
    </source>
</evidence>
<dbReference type="Pfam" id="PF24456">
    <property type="entry name" value="RHD_RETREG1-3"/>
    <property type="match status" value="1"/>
</dbReference>
<sequence length="456" mass="49844">LMCCGEGGRLQSTMLAAVATSSQMFLLCRTLSHICLLIKSSNLLPFSCLTISCLISRLFSSTSLRPLFLLSMSLLGILLLERWKPRFLFDFSESPHTSSRGVTSGAQPHLLSVPELCHCLAESWVTFRLYLQELLQYKRQNPAKFCMSVCSGCLILAVVGHYVPGIMISYIILLSILLWPLVVYHELIQRMYTRLEPVLMKLDYSMKAETLHHKHEKKKRQGKSEPAAGDEPTAETESESEAELSGFSPVVDVKKTALALSITDSELSDEEASILESGGFSVSRATTPQLTDVSEDLDQQSLHSEPEESFSKDLAEFPSVEEYHSRDLGPQSDEDAFGVPLGPELAHAARELDSAEKEAADSDLSILRLASPLHFVNTHFNGSGQAAGGNAEPKTVPAPGLETLLDQGELEQMDVELGLGEEQEAQESPAALAPPSPTLAELPKQGDEEEAVMTDP</sequence>
<evidence type="ECO:0000256" key="2">
    <source>
        <dbReference type="ARBA" id="ARBA00022692"/>
    </source>
</evidence>
<dbReference type="Ensembl" id="ENSSOCT00000002105.1">
    <property type="protein sequence ID" value="ENSSOCP00000002059.1"/>
    <property type="gene ID" value="ENSSOCG00000001347.1"/>
</dbReference>
<feature type="region of interest" description="Disordered" evidence="5">
    <location>
        <begin position="379"/>
        <end position="400"/>
    </location>
</feature>
<dbReference type="PANTHER" id="PTHR20952:SF4">
    <property type="entry name" value="RETICULOPHAGY REGULATOR 2"/>
    <property type="match status" value="1"/>
</dbReference>
<evidence type="ECO:0000256" key="6">
    <source>
        <dbReference type="SAM" id="Phobius"/>
    </source>
</evidence>
<organism evidence="8 9">
    <name type="scientific">Strix occidentalis caurina</name>
    <name type="common">northern spotted owl</name>
    <dbReference type="NCBI Taxonomy" id="311401"/>
    <lineage>
        <taxon>Eukaryota</taxon>
        <taxon>Metazoa</taxon>
        <taxon>Chordata</taxon>
        <taxon>Craniata</taxon>
        <taxon>Vertebrata</taxon>
        <taxon>Euteleostomi</taxon>
        <taxon>Archelosauria</taxon>
        <taxon>Archosauria</taxon>
        <taxon>Dinosauria</taxon>
        <taxon>Saurischia</taxon>
        <taxon>Theropoda</taxon>
        <taxon>Coelurosauria</taxon>
        <taxon>Aves</taxon>
        <taxon>Neognathae</taxon>
        <taxon>Neoaves</taxon>
        <taxon>Telluraves</taxon>
        <taxon>Strigiformes</taxon>
        <taxon>Strigidae</taxon>
        <taxon>Strix</taxon>
    </lineage>
</organism>
<name>A0A8D0EKK3_STROC</name>
<dbReference type="GO" id="GO:0005783">
    <property type="term" value="C:endoplasmic reticulum"/>
    <property type="evidence" value="ECO:0007669"/>
    <property type="project" value="UniProtKB-ARBA"/>
</dbReference>
<proteinExistence type="predicted"/>
<dbReference type="GO" id="GO:0016020">
    <property type="term" value="C:membrane"/>
    <property type="evidence" value="ECO:0007669"/>
    <property type="project" value="UniProtKB-SubCell"/>
</dbReference>
<comment type="subcellular location">
    <subcellularLocation>
        <location evidence="1">Membrane</location>
        <topology evidence="1">Multi-pass membrane protein</topology>
    </subcellularLocation>
</comment>
<evidence type="ECO:0000256" key="5">
    <source>
        <dbReference type="SAM" id="MobiDB-lite"/>
    </source>
</evidence>
<evidence type="ECO:0000256" key="1">
    <source>
        <dbReference type="ARBA" id="ARBA00004141"/>
    </source>
</evidence>
<feature type="region of interest" description="Disordered" evidence="5">
    <location>
        <begin position="296"/>
        <end position="318"/>
    </location>
</feature>
<feature type="domain" description="RETREG1-3/ARL6IP-like N-terminal reticulon-homology" evidence="7">
    <location>
        <begin position="57"/>
        <end position="206"/>
    </location>
</feature>
<evidence type="ECO:0000256" key="3">
    <source>
        <dbReference type="ARBA" id="ARBA00022989"/>
    </source>
</evidence>
<keyword evidence="2 6" id="KW-0812">Transmembrane</keyword>
<dbReference type="AlphaFoldDB" id="A0A8D0EKK3"/>
<reference evidence="8" key="1">
    <citation type="submission" date="2025-08" db="UniProtKB">
        <authorList>
            <consortium name="Ensembl"/>
        </authorList>
    </citation>
    <scope>IDENTIFICATION</scope>
</reference>
<reference evidence="8" key="2">
    <citation type="submission" date="2025-09" db="UniProtKB">
        <authorList>
            <consortium name="Ensembl"/>
        </authorList>
    </citation>
    <scope>IDENTIFICATION</scope>
</reference>
<evidence type="ECO:0000259" key="7">
    <source>
        <dbReference type="Pfam" id="PF24456"/>
    </source>
</evidence>
<feature type="compositionally biased region" description="Acidic residues" evidence="5">
    <location>
        <begin position="416"/>
        <end position="425"/>
    </location>
</feature>
<feature type="region of interest" description="Disordered" evidence="5">
    <location>
        <begin position="416"/>
        <end position="456"/>
    </location>
</feature>